<dbReference type="Gene3D" id="1.10.3110.10">
    <property type="entry name" value="protoporphyrinogen ix oxidase, domain 3"/>
    <property type="match status" value="1"/>
</dbReference>
<accession>A0A2U1SYG5</accession>
<dbReference type="InterPro" id="IPR036188">
    <property type="entry name" value="FAD/NAD-bd_sf"/>
</dbReference>
<evidence type="ECO:0000313" key="3">
    <source>
        <dbReference type="EMBL" id="PWB96649.1"/>
    </source>
</evidence>
<gene>
    <name evidence="3" type="ORF">DF220_01445</name>
</gene>
<dbReference type="PANTHER" id="PTHR42923">
    <property type="entry name" value="PROTOPORPHYRINOGEN OXIDASE"/>
    <property type="match status" value="1"/>
</dbReference>
<dbReference type="RefSeq" id="WP_108996783.1">
    <property type="nucleotide sequence ID" value="NZ_QEEX01000001.1"/>
</dbReference>
<feature type="domain" description="Amine oxidase" evidence="2">
    <location>
        <begin position="36"/>
        <end position="310"/>
    </location>
</feature>
<proteinExistence type="predicted"/>
<feature type="region of interest" description="Disordered" evidence="1">
    <location>
        <begin position="1"/>
        <end position="23"/>
    </location>
</feature>
<dbReference type="GO" id="GO:0016491">
    <property type="term" value="F:oxidoreductase activity"/>
    <property type="evidence" value="ECO:0007669"/>
    <property type="project" value="InterPro"/>
</dbReference>
<dbReference type="PANTHER" id="PTHR42923:SF3">
    <property type="entry name" value="PROTOPORPHYRINOGEN OXIDASE"/>
    <property type="match status" value="1"/>
</dbReference>
<evidence type="ECO:0000256" key="1">
    <source>
        <dbReference type="SAM" id="MobiDB-lite"/>
    </source>
</evidence>
<dbReference type="Pfam" id="PF01593">
    <property type="entry name" value="Amino_oxidase"/>
    <property type="match status" value="1"/>
</dbReference>
<dbReference type="InterPro" id="IPR050464">
    <property type="entry name" value="Zeta_carotene_desat/Oxidored"/>
</dbReference>
<comment type="caution">
    <text evidence="3">The sequence shown here is derived from an EMBL/GenBank/DDBJ whole genome shotgun (WGS) entry which is preliminary data.</text>
</comment>
<name>A0A2U1SYG5_9MICO</name>
<evidence type="ECO:0000313" key="4">
    <source>
        <dbReference type="Proteomes" id="UP000244978"/>
    </source>
</evidence>
<reference evidence="4" key="1">
    <citation type="submission" date="2018-04" db="EMBL/GenBank/DDBJ databases">
        <authorList>
            <person name="Liu S."/>
            <person name="Wang Z."/>
            <person name="Li J."/>
        </authorList>
    </citation>
    <scope>NUCLEOTIDE SEQUENCE [LARGE SCALE GENOMIC DNA]</scope>
    <source>
        <strain evidence="4">S1194</strain>
    </source>
</reference>
<dbReference type="SUPFAM" id="SSF51905">
    <property type="entry name" value="FAD/NAD(P)-binding domain"/>
    <property type="match status" value="1"/>
</dbReference>
<evidence type="ECO:0000259" key="2">
    <source>
        <dbReference type="Pfam" id="PF01593"/>
    </source>
</evidence>
<feature type="compositionally biased region" description="Low complexity" evidence="1">
    <location>
        <begin position="9"/>
        <end position="23"/>
    </location>
</feature>
<dbReference type="InterPro" id="IPR002937">
    <property type="entry name" value="Amino_oxidase"/>
</dbReference>
<dbReference type="Gene3D" id="3.90.660.20">
    <property type="entry name" value="Protoporphyrinogen oxidase, mitochondrial, domain 2"/>
    <property type="match status" value="1"/>
</dbReference>
<dbReference type="Proteomes" id="UP000244978">
    <property type="component" value="Unassembled WGS sequence"/>
</dbReference>
<dbReference type="EMBL" id="QEEX01000001">
    <property type="protein sequence ID" value="PWB96649.1"/>
    <property type="molecule type" value="Genomic_DNA"/>
</dbReference>
<dbReference type="AlphaFoldDB" id="A0A2U1SYG5"/>
<dbReference type="Gene3D" id="3.50.50.60">
    <property type="entry name" value="FAD/NAD(P)-binding domain"/>
    <property type="match status" value="1"/>
</dbReference>
<protein>
    <submittedName>
        <fullName evidence="3">Protoporphyrinogen oxidase</fullName>
    </submittedName>
</protein>
<sequence length="470" mass="47963">MRDDEVPDGTDPATETAPAAEHASPPVDVVVVGGGVAGLVAARELILAGLSVTLVEATGRLGGRVGSHQVAGLTLDSGAESFATRGGSVAAYVTKLGLGDDIVTPNPAGAWLQRDDHTALPLPKAGVLGIPSVPLAADVINVVGFSAALRAQLDSLLPGVIGSRATTLGELVRKRMGSRVVERLVAPVTMGVHSRHPDELPLDRVAPGLITGLKQEESLAAAVRAMRSASAAGTQVAGIRGGISRLVTALEAALERFGVTVLLSTPVGSIDDEGVVLSDGRRIDARHVVLAAPDAHLTNRAPAAAVATAEDIVLATLVVRSAALDASPRGTGVLVARAATAVTAKALTHATAKWAWLAEAARDAAGHRHVLRLSYSAARLRDAPTSDLRETARGDAARLLGVPITREQVLGFARVEWPGVVPEERPAPAGITTIGESVAGTGLAAVIAQARLASAQVIEDFHSQPTAGDD</sequence>
<organism evidence="3 4">
    <name type="scientific">Homoserinimonas hongtaonis</name>
    <dbReference type="NCBI Taxonomy" id="2079791"/>
    <lineage>
        <taxon>Bacteria</taxon>
        <taxon>Bacillati</taxon>
        <taxon>Actinomycetota</taxon>
        <taxon>Actinomycetes</taxon>
        <taxon>Micrococcales</taxon>
        <taxon>Microbacteriaceae</taxon>
        <taxon>Homoserinimonas</taxon>
    </lineage>
</organism>
<keyword evidence="4" id="KW-1185">Reference proteome</keyword>